<dbReference type="OrthoDB" id="3197351at2"/>
<dbReference type="InterPro" id="IPR032580">
    <property type="entry name" value="SatD"/>
</dbReference>
<gene>
    <name evidence="1" type="ORF">SAMN04489724_1166</name>
</gene>
<dbReference type="STRING" id="305507.SAMN04489724_1166"/>
<reference evidence="2" key="1">
    <citation type="submission" date="2016-10" db="EMBL/GenBank/DDBJ databases">
        <authorList>
            <person name="Varghese N."/>
            <person name="Submissions S."/>
        </authorList>
    </citation>
    <scope>NUCLEOTIDE SEQUENCE [LARGE SCALE GENOMIC DNA]</scope>
    <source>
        <strain evidence="2">DSM 23445</strain>
    </source>
</reference>
<sequence>MSEWIIMGDVVKSSDADQVTLQRNFTQLIKMVNESFKAELASPLTITLGDEFQGIVKSKEAIATIVFALEEYRWQLEIPILIRYSVTLGEIATEINPVIAYGMLGSGLSEAREALIEMKSEEDRLVLNGDFPKKLQMALSLNLLLELQEQWKWKDREIIKGYFEFKDYKKVAKDLDKDVSLMWRRFKSLDFTSYQKRRKLVNLIYGDRD</sequence>
<dbReference type="Pfam" id="PF16264">
    <property type="entry name" value="SatD"/>
    <property type="match status" value="1"/>
</dbReference>
<keyword evidence="2" id="KW-1185">Reference proteome</keyword>
<name>A0A1I6YR07_9BACT</name>
<dbReference type="AlphaFoldDB" id="A0A1I6YR07"/>
<dbReference type="EMBL" id="FPBF01000001">
    <property type="protein sequence ID" value="SFT52879.1"/>
    <property type="molecule type" value="Genomic_DNA"/>
</dbReference>
<dbReference type="RefSeq" id="WP_091691703.1">
    <property type="nucleotide sequence ID" value="NZ_FPBF01000001.1"/>
</dbReference>
<protein>
    <submittedName>
        <fullName evidence="1">SatD family (SatD)</fullName>
    </submittedName>
</protein>
<dbReference type="Proteomes" id="UP000199673">
    <property type="component" value="Unassembled WGS sequence"/>
</dbReference>
<evidence type="ECO:0000313" key="2">
    <source>
        <dbReference type="Proteomes" id="UP000199673"/>
    </source>
</evidence>
<evidence type="ECO:0000313" key="1">
    <source>
        <dbReference type="EMBL" id="SFT52879.1"/>
    </source>
</evidence>
<organism evidence="1 2">
    <name type="scientific">Algoriphagus locisalis</name>
    <dbReference type="NCBI Taxonomy" id="305507"/>
    <lineage>
        <taxon>Bacteria</taxon>
        <taxon>Pseudomonadati</taxon>
        <taxon>Bacteroidota</taxon>
        <taxon>Cytophagia</taxon>
        <taxon>Cytophagales</taxon>
        <taxon>Cyclobacteriaceae</taxon>
        <taxon>Algoriphagus</taxon>
    </lineage>
</organism>
<accession>A0A1I6YR07</accession>
<proteinExistence type="predicted"/>